<proteinExistence type="predicted"/>
<dbReference type="WBParaSite" id="EVEC_0000412801-mRNA-1">
    <property type="protein sequence ID" value="EVEC_0000412801-mRNA-1"/>
    <property type="gene ID" value="EVEC_0000412801"/>
</dbReference>
<name>A0A0N4V2B0_ENTVE</name>
<dbReference type="EMBL" id="UXUI01007696">
    <property type="protein sequence ID" value="VDD88732.1"/>
    <property type="molecule type" value="Genomic_DNA"/>
</dbReference>
<evidence type="ECO:0000313" key="1">
    <source>
        <dbReference type="EMBL" id="VDD88732.1"/>
    </source>
</evidence>
<evidence type="ECO:0000313" key="2">
    <source>
        <dbReference type="Proteomes" id="UP000274131"/>
    </source>
</evidence>
<organism evidence="3">
    <name type="scientific">Enterobius vermicularis</name>
    <name type="common">Human pinworm</name>
    <dbReference type="NCBI Taxonomy" id="51028"/>
    <lineage>
        <taxon>Eukaryota</taxon>
        <taxon>Metazoa</taxon>
        <taxon>Ecdysozoa</taxon>
        <taxon>Nematoda</taxon>
        <taxon>Chromadorea</taxon>
        <taxon>Rhabditida</taxon>
        <taxon>Spirurina</taxon>
        <taxon>Oxyuridomorpha</taxon>
        <taxon>Oxyuroidea</taxon>
        <taxon>Oxyuridae</taxon>
        <taxon>Enterobius</taxon>
    </lineage>
</organism>
<reference evidence="1 2" key="2">
    <citation type="submission" date="2018-10" db="EMBL/GenBank/DDBJ databases">
        <authorList>
            <consortium name="Pathogen Informatics"/>
        </authorList>
    </citation>
    <scope>NUCLEOTIDE SEQUENCE [LARGE SCALE GENOMIC DNA]</scope>
</reference>
<sequence>MEVNIENFDVPENLFTARERSSSSDFSYIGFTLSRGKLIIDGMRSKPHVCQLAQSNKGYDAVFFLYNATSKWFDIVRTGALRDLQLCFNLTSCPAEPSEGEIYMGPIKGDVSNKVFSPANENLPSTYNNVVPLDPNGHFSQLAEY</sequence>
<gene>
    <name evidence="1" type="ORF">EVEC_LOCUS3836</name>
</gene>
<dbReference type="OrthoDB" id="29657at2759"/>
<accession>A0A0N4V2B0</accession>
<protein>
    <submittedName>
        <fullName evidence="3">Integrin_alpha2 domain-containing protein</fullName>
    </submittedName>
</protein>
<evidence type="ECO:0000313" key="3">
    <source>
        <dbReference type="WBParaSite" id="EVEC_0000412801-mRNA-1"/>
    </source>
</evidence>
<dbReference type="Proteomes" id="UP000274131">
    <property type="component" value="Unassembled WGS sequence"/>
</dbReference>
<keyword evidence="2" id="KW-1185">Reference proteome</keyword>
<dbReference type="AlphaFoldDB" id="A0A0N4V2B0"/>
<reference evidence="3" key="1">
    <citation type="submission" date="2017-02" db="UniProtKB">
        <authorList>
            <consortium name="WormBaseParasite"/>
        </authorList>
    </citation>
    <scope>IDENTIFICATION</scope>
</reference>